<dbReference type="AlphaFoldDB" id="A0A1X0IMD6"/>
<dbReference type="Proteomes" id="UP000192434">
    <property type="component" value="Unassembled WGS sequence"/>
</dbReference>
<gene>
    <name evidence="1" type="ORF">BST43_23410</name>
</gene>
<organism evidence="1 2">
    <name type="scientific">Mycobacteroides saopaulense</name>
    <dbReference type="NCBI Taxonomy" id="1578165"/>
    <lineage>
        <taxon>Bacteria</taxon>
        <taxon>Bacillati</taxon>
        <taxon>Actinomycetota</taxon>
        <taxon>Actinomycetes</taxon>
        <taxon>Mycobacteriales</taxon>
        <taxon>Mycobacteriaceae</taxon>
        <taxon>Mycobacteroides</taxon>
    </lineage>
</organism>
<evidence type="ECO:0000313" key="1">
    <source>
        <dbReference type="EMBL" id="ORB49413.1"/>
    </source>
</evidence>
<sequence>MNSTIEYGLAAFIYAVGDAQRMDLLVSPVVRDTDPVYAPAAEFIREHGLGLVDATIQMDAGWLLGRYEHRTYVR</sequence>
<comment type="caution">
    <text evidence="1">The sequence shown here is derived from an EMBL/GenBank/DDBJ whole genome shotgun (WGS) entry which is preliminary data.</text>
</comment>
<reference evidence="1 2" key="1">
    <citation type="submission" date="2016-12" db="EMBL/GenBank/DDBJ databases">
        <title>The new phylogeny of genus Mycobacterium.</title>
        <authorList>
            <person name="Tortoli E."/>
            <person name="Trovato A."/>
            <person name="Cirillo D.M."/>
        </authorList>
    </citation>
    <scope>NUCLEOTIDE SEQUENCE [LARGE SCALE GENOMIC DNA]</scope>
    <source>
        <strain evidence="1 2">CCUG 66554</strain>
    </source>
</reference>
<protein>
    <submittedName>
        <fullName evidence="1">Uncharacterized protein</fullName>
    </submittedName>
</protein>
<name>A0A1X0IMD6_9MYCO</name>
<dbReference type="EMBL" id="MVII01000040">
    <property type="protein sequence ID" value="ORB49413.1"/>
    <property type="molecule type" value="Genomic_DNA"/>
</dbReference>
<accession>A0A1X0IMD6</accession>
<dbReference type="RefSeq" id="WP_083019439.1">
    <property type="nucleotide sequence ID" value="NZ_MVII01000040.1"/>
</dbReference>
<proteinExistence type="predicted"/>
<evidence type="ECO:0000313" key="2">
    <source>
        <dbReference type="Proteomes" id="UP000192434"/>
    </source>
</evidence>